<accession>A0ABR0QPQ0</accession>
<evidence type="ECO:0000313" key="1">
    <source>
        <dbReference type="EMBL" id="KAK5840996.1"/>
    </source>
</evidence>
<dbReference type="Proteomes" id="UP001358586">
    <property type="component" value="Chromosome 3"/>
</dbReference>
<name>A0ABR0QPQ0_GOSAR</name>
<protein>
    <submittedName>
        <fullName evidence="1">Uncharacterized protein</fullName>
    </submittedName>
</protein>
<dbReference type="PANTHER" id="PTHR36617:SF15">
    <property type="entry name" value="REVERSE TRANSCRIPTASE ZINC-BINDING DOMAIN-CONTAINING PROTEIN"/>
    <property type="match status" value="1"/>
</dbReference>
<evidence type="ECO:0000313" key="2">
    <source>
        <dbReference type="Proteomes" id="UP001358586"/>
    </source>
</evidence>
<proteinExistence type="predicted"/>
<gene>
    <name evidence="1" type="ORF">PVK06_009904</name>
</gene>
<sequence>MSKVWRGIFENSLDARVVRWLGDKNFSWKIGNGKTTLFWEDKWCGKDPLKVDFPRLFRLAKLKYASVFDYSSNYGFSNVNWEDIFVRPLLDREMGILSRLIDRVSCVVLVPEVEDRIL</sequence>
<organism evidence="1 2">
    <name type="scientific">Gossypium arboreum</name>
    <name type="common">Tree cotton</name>
    <name type="synonym">Gossypium nanking</name>
    <dbReference type="NCBI Taxonomy" id="29729"/>
    <lineage>
        <taxon>Eukaryota</taxon>
        <taxon>Viridiplantae</taxon>
        <taxon>Streptophyta</taxon>
        <taxon>Embryophyta</taxon>
        <taxon>Tracheophyta</taxon>
        <taxon>Spermatophyta</taxon>
        <taxon>Magnoliopsida</taxon>
        <taxon>eudicotyledons</taxon>
        <taxon>Gunneridae</taxon>
        <taxon>Pentapetalae</taxon>
        <taxon>rosids</taxon>
        <taxon>malvids</taxon>
        <taxon>Malvales</taxon>
        <taxon>Malvaceae</taxon>
        <taxon>Malvoideae</taxon>
        <taxon>Gossypium</taxon>
    </lineage>
</organism>
<keyword evidence="2" id="KW-1185">Reference proteome</keyword>
<reference evidence="1 2" key="1">
    <citation type="submission" date="2023-03" db="EMBL/GenBank/DDBJ databases">
        <title>WGS of Gossypium arboreum.</title>
        <authorList>
            <person name="Yu D."/>
        </authorList>
    </citation>
    <scope>NUCLEOTIDE SEQUENCE [LARGE SCALE GENOMIC DNA]</scope>
    <source>
        <tissue evidence="1">Leaf</tissue>
    </source>
</reference>
<comment type="caution">
    <text evidence="1">The sequence shown here is derived from an EMBL/GenBank/DDBJ whole genome shotgun (WGS) entry which is preliminary data.</text>
</comment>
<dbReference type="EMBL" id="JARKNE010000003">
    <property type="protein sequence ID" value="KAK5840996.1"/>
    <property type="molecule type" value="Genomic_DNA"/>
</dbReference>
<dbReference type="PANTHER" id="PTHR36617">
    <property type="entry name" value="PROTEIN, PUTATIVE-RELATED"/>
    <property type="match status" value="1"/>
</dbReference>